<dbReference type="AlphaFoldDB" id="A0A3B0YEA9"/>
<proteinExistence type="predicted"/>
<dbReference type="Pfam" id="PF08668">
    <property type="entry name" value="HDOD"/>
    <property type="match status" value="1"/>
</dbReference>
<protein>
    <submittedName>
        <fullName evidence="3">Predicted signal transduction protein</fullName>
    </submittedName>
</protein>
<dbReference type="PANTHER" id="PTHR33525">
    <property type="match status" value="1"/>
</dbReference>
<dbReference type="InterPro" id="IPR014408">
    <property type="entry name" value="dGMP_Pdiesterase_EAL/HD-GYP"/>
</dbReference>
<dbReference type="InterPro" id="IPR001633">
    <property type="entry name" value="EAL_dom"/>
</dbReference>
<dbReference type="PIRSF" id="PIRSF003180">
    <property type="entry name" value="DiGMPpdiest_YuxH"/>
    <property type="match status" value="1"/>
</dbReference>
<dbReference type="PROSITE" id="PS51833">
    <property type="entry name" value="HDOD"/>
    <property type="match status" value="1"/>
</dbReference>
<evidence type="ECO:0000259" key="2">
    <source>
        <dbReference type="PROSITE" id="PS51833"/>
    </source>
</evidence>
<dbReference type="SUPFAM" id="SSF109604">
    <property type="entry name" value="HD-domain/PDEase-like"/>
    <property type="match status" value="1"/>
</dbReference>
<gene>
    <name evidence="3" type="ORF">MNBD_GAMMA14-504</name>
</gene>
<name>A0A3B0YEA9_9ZZZZ</name>
<accession>A0A3B0YEA9</accession>
<dbReference type="SUPFAM" id="SSF141868">
    <property type="entry name" value="EAL domain-like"/>
    <property type="match status" value="1"/>
</dbReference>
<dbReference type="InterPro" id="IPR052340">
    <property type="entry name" value="RNase_Y/CdgJ"/>
</dbReference>
<dbReference type="Gene3D" id="1.10.3210.10">
    <property type="entry name" value="Hypothetical protein af1432"/>
    <property type="match status" value="1"/>
</dbReference>
<dbReference type="InterPro" id="IPR013976">
    <property type="entry name" value="HDOD"/>
</dbReference>
<evidence type="ECO:0000313" key="3">
    <source>
        <dbReference type="EMBL" id="VAW73652.1"/>
    </source>
</evidence>
<dbReference type="SMART" id="SM00052">
    <property type="entry name" value="EAL"/>
    <property type="match status" value="1"/>
</dbReference>
<organism evidence="3">
    <name type="scientific">hydrothermal vent metagenome</name>
    <dbReference type="NCBI Taxonomy" id="652676"/>
    <lineage>
        <taxon>unclassified sequences</taxon>
        <taxon>metagenomes</taxon>
        <taxon>ecological metagenomes</taxon>
    </lineage>
</organism>
<dbReference type="InterPro" id="IPR035919">
    <property type="entry name" value="EAL_sf"/>
</dbReference>
<dbReference type="EMBL" id="UOFM01000076">
    <property type="protein sequence ID" value="VAW73652.1"/>
    <property type="molecule type" value="Genomic_DNA"/>
</dbReference>
<dbReference type="Pfam" id="PF00563">
    <property type="entry name" value="EAL"/>
    <property type="match status" value="1"/>
</dbReference>
<sequence length="402" mass="45497">MKDIFVGRQPIFNRQQGVYAYELLFRSAQQNVANIIDGDKATSDVIINTFMEIGLENIVGNKLAFINLTRTFFVNETSVSLPKDRVVLELLEDIEADDDVVAGVKRLREQGYSIALDDFIYHKSLQPLVDLADIIKIDIMALSKDEIREHVTQLRTHSLRLLAEKIETQDDFDFCMELGFDYFQGFFFAQPKVIRGKRLPNNRLAILKLLSRLNDPEITPNELEELIVQDVAFSYKILRYVNSAAIALPRKIESIQEAVVILGMATIRTWTTLLAMSHIDDKSTELVVIAMIRAKMAENMARARKEPDPNTYFTVGLFSALDALMSNSMEEILTQLPLADHITEALLHHSGPHGKALSCVLTYERSEWEHINCGVLSASDIRDAYLSAMQWANEVCQSLIEG</sequence>
<dbReference type="PROSITE" id="PS50883">
    <property type="entry name" value="EAL"/>
    <property type="match status" value="1"/>
</dbReference>
<dbReference type="Gene3D" id="3.20.20.450">
    <property type="entry name" value="EAL domain"/>
    <property type="match status" value="1"/>
</dbReference>
<evidence type="ECO:0000259" key="1">
    <source>
        <dbReference type="PROSITE" id="PS50883"/>
    </source>
</evidence>
<feature type="domain" description="EAL" evidence="1">
    <location>
        <begin position="1"/>
        <end position="205"/>
    </location>
</feature>
<reference evidence="3" key="1">
    <citation type="submission" date="2018-06" db="EMBL/GenBank/DDBJ databases">
        <authorList>
            <person name="Zhirakovskaya E."/>
        </authorList>
    </citation>
    <scope>NUCLEOTIDE SEQUENCE</scope>
</reference>
<feature type="domain" description="HDOD" evidence="2">
    <location>
        <begin position="199"/>
        <end position="384"/>
    </location>
</feature>
<dbReference type="PANTHER" id="PTHR33525:SF4">
    <property type="entry name" value="CYCLIC DI-GMP PHOSPHODIESTERASE CDGJ"/>
    <property type="match status" value="1"/>
</dbReference>